<comment type="similarity">
    <text evidence="4">Belongs to the Omp25/RopB family.</text>
</comment>
<comment type="caution">
    <text evidence="7">The sequence shown here is derived from an EMBL/GenBank/DDBJ whole genome shotgun (WGS) entry which is preliminary data.</text>
</comment>
<dbReference type="NCBIfam" id="TIGR01414">
    <property type="entry name" value="autotrans_barl"/>
    <property type="match status" value="1"/>
</dbReference>
<dbReference type="RefSeq" id="WP_107671659.1">
    <property type="nucleotide sequence ID" value="NZ_PZKE01000001.1"/>
</dbReference>
<dbReference type="AlphaFoldDB" id="A0A2T4JF25"/>
<dbReference type="InterPro" id="IPR027385">
    <property type="entry name" value="Beta-barrel_OMP"/>
</dbReference>
<feature type="chain" id="PRO_5015462322" evidence="5">
    <location>
        <begin position="26"/>
        <end position="242"/>
    </location>
</feature>
<evidence type="ECO:0000256" key="2">
    <source>
        <dbReference type="ARBA" id="ARBA00022729"/>
    </source>
</evidence>
<comment type="subcellular location">
    <subcellularLocation>
        <location evidence="1">Membrane</location>
    </subcellularLocation>
</comment>
<evidence type="ECO:0000256" key="1">
    <source>
        <dbReference type="ARBA" id="ARBA00004370"/>
    </source>
</evidence>
<dbReference type="InterPro" id="IPR051692">
    <property type="entry name" value="OMP-like"/>
</dbReference>
<dbReference type="Pfam" id="PF13505">
    <property type="entry name" value="OMP_b-brl"/>
    <property type="match status" value="1"/>
</dbReference>
<evidence type="ECO:0000259" key="6">
    <source>
        <dbReference type="Pfam" id="PF13505"/>
    </source>
</evidence>
<keyword evidence="3" id="KW-0472">Membrane</keyword>
<evidence type="ECO:0000313" key="8">
    <source>
        <dbReference type="Proteomes" id="UP000241362"/>
    </source>
</evidence>
<keyword evidence="2 5" id="KW-0732">Signal</keyword>
<dbReference type="PANTHER" id="PTHR34001">
    <property type="entry name" value="BLL7405 PROTEIN"/>
    <property type="match status" value="1"/>
</dbReference>
<name>A0A2T4JF25_FUSBL</name>
<dbReference type="PROSITE" id="PS51257">
    <property type="entry name" value="PROKAR_LIPOPROTEIN"/>
    <property type="match status" value="1"/>
</dbReference>
<keyword evidence="8" id="KW-1185">Reference proteome</keyword>
<dbReference type="InterPro" id="IPR006315">
    <property type="entry name" value="OM_autotransptr_brl_dom"/>
</dbReference>
<dbReference type="GO" id="GO:0019867">
    <property type="term" value="C:outer membrane"/>
    <property type="evidence" value="ECO:0007669"/>
    <property type="project" value="InterPro"/>
</dbReference>
<dbReference type="Gene3D" id="2.40.160.20">
    <property type="match status" value="1"/>
</dbReference>
<dbReference type="SUPFAM" id="SSF56925">
    <property type="entry name" value="OMPA-like"/>
    <property type="match status" value="1"/>
</dbReference>
<proteinExistence type="inferred from homology"/>
<evidence type="ECO:0000256" key="3">
    <source>
        <dbReference type="ARBA" id="ARBA00023136"/>
    </source>
</evidence>
<dbReference type="InterPro" id="IPR011250">
    <property type="entry name" value="OMP/PagP_B-barrel"/>
</dbReference>
<evidence type="ECO:0000256" key="4">
    <source>
        <dbReference type="ARBA" id="ARBA00038306"/>
    </source>
</evidence>
<dbReference type="Proteomes" id="UP000241362">
    <property type="component" value="Unassembled WGS sequence"/>
</dbReference>
<dbReference type="EMBL" id="PZKE01000001">
    <property type="protein sequence ID" value="PTE16496.1"/>
    <property type="molecule type" value="Genomic_DNA"/>
</dbReference>
<dbReference type="PANTHER" id="PTHR34001:SF3">
    <property type="entry name" value="BLL7405 PROTEIN"/>
    <property type="match status" value="1"/>
</dbReference>
<protein>
    <submittedName>
        <fullName evidence="7">Porin family protein</fullName>
    </submittedName>
</protein>
<gene>
    <name evidence="7" type="ORF">C5F44_01175</name>
</gene>
<organism evidence="7 8">
    <name type="scientific">Fuscovulum blasticum DSM 2131</name>
    <dbReference type="NCBI Taxonomy" id="1188250"/>
    <lineage>
        <taxon>Bacteria</taxon>
        <taxon>Pseudomonadati</taxon>
        <taxon>Pseudomonadota</taxon>
        <taxon>Alphaproteobacteria</taxon>
        <taxon>Rhodobacterales</taxon>
        <taxon>Paracoccaceae</taxon>
        <taxon>Pseudogemmobacter</taxon>
    </lineage>
</organism>
<evidence type="ECO:0000313" key="7">
    <source>
        <dbReference type="EMBL" id="PTE16496.1"/>
    </source>
</evidence>
<feature type="domain" description="Outer membrane protein beta-barrel" evidence="6">
    <location>
        <begin position="42"/>
        <end position="242"/>
    </location>
</feature>
<accession>A0A2T4JF25</accession>
<evidence type="ECO:0000256" key="5">
    <source>
        <dbReference type="SAM" id="SignalP"/>
    </source>
</evidence>
<sequence length="242" mass="25002">MAMLFLKQIAQPLVVIACGLTPAFAGGLATAPEPAAPVTAPVTAPAPAPAEDWAGLYAGATLGYGFNGDDRLGIRDAISGTLLGDAGDISVSGAEAGLRIGYRWQRGGLVFGPELGFSAADISDSASGVVDGVAYTGESTVTDLLALRFKTGFVTENDLLIFGTLGVARASIDYRLNGQAADYKTTGYIAGLGIEKAINTDWSLTGELEYISLGKETRTFGPVTTEATPSHTSVKVGLNYRF</sequence>
<feature type="signal peptide" evidence="5">
    <location>
        <begin position="1"/>
        <end position="25"/>
    </location>
</feature>
<reference evidence="7 8" key="1">
    <citation type="submission" date="2018-03" db="EMBL/GenBank/DDBJ databases">
        <title>Rhodobacter blasticus.</title>
        <authorList>
            <person name="Meyer T.E."/>
            <person name="Miller S."/>
            <person name="Lodha T."/>
            <person name="Gandham S."/>
            <person name="Chintalapati S."/>
            <person name="Chintalapati V.R."/>
        </authorList>
    </citation>
    <scope>NUCLEOTIDE SEQUENCE [LARGE SCALE GENOMIC DNA]</scope>
    <source>
        <strain evidence="7 8">DSM 2131</strain>
    </source>
</reference>